<dbReference type="PIRSF" id="PIRSF000005">
    <property type="entry name" value="Cytochrome_c4"/>
    <property type="match status" value="1"/>
</dbReference>
<evidence type="ECO:0000256" key="1">
    <source>
        <dbReference type="ARBA" id="ARBA00004418"/>
    </source>
</evidence>
<dbReference type="GO" id="GO:0020037">
    <property type="term" value="F:heme binding"/>
    <property type="evidence" value="ECO:0007669"/>
    <property type="project" value="InterPro"/>
</dbReference>
<dbReference type="InterPro" id="IPR036909">
    <property type="entry name" value="Cyt_c-like_dom_sf"/>
</dbReference>
<keyword evidence="10" id="KW-0732">Signal</keyword>
<dbReference type="Proteomes" id="UP000541421">
    <property type="component" value="Unassembled WGS sequence"/>
</dbReference>
<dbReference type="GO" id="GO:0042597">
    <property type="term" value="C:periplasmic space"/>
    <property type="evidence" value="ECO:0007669"/>
    <property type="project" value="UniProtKB-SubCell"/>
</dbReference>
<dbReference type="PROSITE" id="PS51007">
    <property type="entry name" value="CYTC"/>
    <property type="match status" value="2"/>
</dbReference>
<keyword evidence="13" id="KW-1185">Reference proteome</keyword>
<feature type="binding site" description="axial binding residue" evidence="9">
    <location>
        <position position="144"/>
    </location>
    <ligand>
        <name>heme c</name>
        <dbReference type="ChEBI" id="CHEBI:61717"/>
        <label>2</label>
    </ligand>
    <ligandPart>
        <name>Fe</name>
        <dbReference type="ChEBI" id="CHEBI:18248"/>
    </ligandPart>
</feature>
<dbReference type="PANTHER" id="PTHR33751">
    <property type="entry name" value="CBB3-TYPE CYTOCHROME C OXIDASE SUBUNIT FIXP"/>
    <property type="match status" value="1"/>
</dbReference>
<evidence type="ECO:0000256" key="3">
    <source>
        <dbReference type="ARBA" id="ARBA00022617"/>
    </source>
</evidence>
<accession>A0A7Y4L8G3</accession>
<feature type="domain" description="Cytochrome c" evidence="11">
    <location>
        <begin position="126"/>
        <end position="209"/>
    </location>
</feature>
<comment type="subcellular location">
    <subcellularLocation>
        <location evidence="1">Periplasm</location>
    </subcellularLocation>
</comment>
<reference evidence="12 13" key="1">
    <citation type="submission" date="2020-05" db="EMBL/GenBank/DDBJ databases">
        <authorList>
            <person name="Niu N."/>
        </authorList>
    </citation>
    <scope>NUCLEOTIDE SEQUENCE [LARGE SCALE GENOMIC DNA]</scope>
    <source>
        <strain evidence="12 13">LMG10982</strain>
    </source>
</reference>
<evidence type="ECO:0000256" key="9">
    <source>
        <dbReference type="PIRSR" id="PIRSR000005-2"/>
    </source>
</evidence>
<feature type="binding site" description="covalent" evidence="8">
    <location>
        <position position="37"/>
    </location>
    <ligand>
        <name>heme c</name>
        <dbReference type="ChEBI" id="CHEBI:61717"/>
        <label>1</label>
    </ligand>
</feature>
<feature type="binding site" description="covalent" evidence="8">
    <location>
        <position position="40"/>
    </location>
    <ligand>
        <name>heme c</name>
        <dbReference type="ChEBI" id="CHEBI:61717"/>
        <label>1</label>
    </ligand>
</feature>
<dbReference type="RefSeq" id="WP_171587854.1">
    <property type="nucleotide sequence ID" value="NZ_JABGBO010000002.1"/>
</dbReference>
<dbReference type="InterPro" id="IPR009056">
    <property type="entry name" value="Cyt_c-like_dom"/>
</dbReference>
<dbReference type="Gene3D" id="1.10.760.10">
    <property type="entry name" value="Cytochrome c-like domain"/>
    <property type="match status" value="2"/>
</dbReference>
<dbReference type="PANTHER" id="PTHR33751:SF9">
    <property type="entry name" value="CYTOCHROME C4"/>
    <property type="match status" value="1"/>
</dbReference>
<evidence type="ECO:0000313" key="12">
    <source>
        <dbReference type="EMBL" id="NOL48857.1"/>
    </source>
</evidence>
<evidence type="ECO:0000256" key="2">
    <source>
        <dbReference type="ARBA" id="ARBA00022448"/>
    </source>
</evidence>
<sequence length="214" mass="23722">MKKLLSLTTLASLLLPVAVQAQDAQSIERGKKAATVCAACHMPDGRGSVVPNLEARPRLTGLNPEYIVKQLQDFKSGTRDNITMKPMATMLTDEQMQDIAHYYASLPVVHDKAEAPTEEVTKVAEKLIMHGDWNRYIPPCITCHGPHARGVGTHFPNLNGQSAEYIEQQLHAWRNGKRHNDLLHLMKPIAERLNESEIKALAAWFAAQSAVKGE</sequence>
<keyword evidence="7 9" id="KW-0408">Iron</keyword>
<feature type="binding site" description="covalent" evidence="8">
    <location>
        <position position="143"/>
    </location>
    <ligand>
        <name>heme c</name>
        <dbReference type="ChEBI" id="CHEBI:61717"/>
        <label>2</label>
    </ligand>
</feature>
<dbReference type="InterPro" id="IPR024167">
    <property type="entry name" value="Cytochrome_c4-like"/>
</dbReference>
<keyword evidence="5" id="KW-0574">Periplasm</keyword>
<proteinExistence type="predicted"/>
<gene>
    <name evidence="12" type="ORF">HKX40_01705</name>
</gene>
<keyword evidence="6" id="KW-0249">Electron transport</keyword>
<evidence type="ECO:0000259" key="11">
    <source>
        <dbReference type="PROSITE" id="PS51007"/>
    </source>
</evidence>
<feature type="domain" description="Cytochrome c" evidence="11">
    <location>
        <begin position="25"/>
        <end position="107"/>
    </location>
</feature>
<feature type="signal peptide" evidence="10">
    <location>
        <begin position="1"/>
        <end position="21"/>
    </location>
</feature>
<dbReference type="GO" id="GO:0005506">
    <property type="term" value="F:iron ion binding"/>
    <property type="evidence" value="ECO:0007669"/>
    <property type="project" value="InterPro"/>
</dbReference>
<dbReference type="InterPro" id="IPR050597">
    <property type="entry name" value="Cytochrome_c_Oxidase_Subunit"/>
</dbReference>
<protein>
    <submittedName>
        <fullName evidence="12">Cytochrome c</fullName>
    </submittedName>
</protein>
<keyword evidence="2" id="KW-0813">Transport</keyword>
<dbReference type="Pfam" id="PF00034">
    <property type="entry name" value="Cytochrom_C"/>
    <property type="match status" value="2"/>
</dbReference>
<comment type="caution">
    <text evidence="12">The sequence shown here is derived from an EMBL/GenBank/DDBJ whole genome shotgun (WGS) entry which is preliminary data.</text>
</comment>
<keyword evidence="4 9" id="KW-0479">Metal-binding</keyword>
<feature type="binding site" description="axial binding residue" evidence="9">
    <location>
        <position position="186"/>
    </location>
    <ligand>
        <name>heme c</name>
        <dbReference type="ChEBI" id="CHEBI:61717"/>
        <label>2</label>
    </ligand>
    <ligandPart>
        <name>Fe</name>
        <dbReference type="ChEBI" id="CHEBI:18248"/>
    </ligandPart>
</feature>
<feature type="binding site" description="axial binding residue" evidence="9">
    <location>
        <position position="84"/>
    </location>
    <ligand>
        <name>heme c</name>
        <dbReference type="ChEBI" id="CHEBI:61717"/>
        <label>1</label>
    </ligand>
    <ligandPart>
        <name>Fe</name>
        <dbReference type="ChEBI" id="CHEBI:18248"/>
    </ligandPart>
</feature>
<evidence type="ECO:0000256" key="5">
    <source>
        <dbReference type="ARBA" id="ARBA00022764"/>
    </source>
</evidence>
<feature type="binding site" description="axial binding residue" evidence="9">
    <location>
        <position position="41"/>
    </location>
    <ligand>
        <name>heme c</name>
        <dbReference type="ChEBI" id="CHEBI:61717"/>
        <label>1</label>
    </ligand>
    <ligandPart>
        <name>Fe</name>
        <dbReference type="ChEBI" id="CHEBI:18248"/>
    </ligandPart>
</feature>
<keyword evidence="3 8" id="KW-0349">Heme</keyword>
<comment type="PTM">
    <text evidence="8">Binds 2 heme c groups covalently per subunit.</text>
</comment>
<evidence type="ECO:0000256" key="4">
    <source>
        <dbReference type="ARBA" id="ARBA00022723"/>
    </source>
</evidence>
<evidence type="ECO:0000256" key="8">
    <source>
        <dbReference type="PIRSR" id="PIRSR000005-1"/>
    </source>
</evidence>
<feature type="chain" id="PRO_5030788445" evidence="10">
    <location>
        <begin position="22"/>
        <end position="214"/>
    </location>
</feature>
<name>A0A7Y4L8G3_9BURK</name>
<dbReference type="SUPFAM" id="SSF46626">
    <property type="entry name" value="Cytochrome c"/>
    <property type="match status" value="2"/>
</dbReference>
<dbReference type="AlphaFoldDB" id="A0A7Y4L8G3"/>
<dbReference type="EMBL" id="JABGBO010000002">
    <property type="protein sequence ID" value="NOL48857.1"/>
    <property type="molecule type" value="Genomic_DNA"/>
</dbReference>
<evidence type="ECO:0000256" key="10">
    <source>
        <dbReference type="SAM" id="SignalP"/>
    </source>
</evidence>
<organism evidence="12 13">
    <name type="scientific">Pelistega europaea</name>
    <dbReference type="NCBI Taxonomy" id="106147"/>
    <lineage>
        <taxon>Bacteria</taxon>
        <taxon>Pseudomonadati</taxon>
        <taxon>Pseudomonadota</taxon>
        <taxon>Betaproteobacteria</taxon>
        <taxon>Burkholderiales</taxon>
        <taxon>Alcaligenaceae</taxon>
        <taxon>Pelistega</taxon>
    </lineage>
</organism>
<evidence type="ECO:0000256" key="6">
    <source>
        <dbReference type="ARBA" id="ARBA00022982"/>
    </source>
</evidence>
<dbReference type="GO" id="GO:0009055">
    <property type="term" value="F:electron transfer activity"/>
    <property type="evidence" value="ECO:0007669"/>
    <property type="project" value="InterPro"/>
</dbReference>
<feature type="binding site" description="covalent" evidence="8">
    <location>
        <position position="140"/>
    </location>
    <ligand>
        <name>heme c</name>
        <dbReference type="ChEBI" id="CHEBI:61717"/>
        <label>2</label>
    </ligand>
</feature>
<evidence type="ECO:0000313" key="13">
    <source>
        <dbReference type="Proteomes" id="UP000541421"/>
    </source>
</evidence>
<evidence type="ECO:0000256" key="7">
    <source>
        <dbReference type="ARBA" id="ARBA00023004"/>
    </source>
</evidence>